<dbReference type="SUPFAM" id="SSF56935">
    <property type="entry name" value="Porins"/>
    <property type="match status" value="1"/>
</dbReference>
<evidence type="ECO:0000256" key="7">
    <source>
        <dbReference type="ARBA" id="ARBA00023237"/>
    </source>
</evidence>
<keyword evidence="10" id="KW-1185">Reference proteome</keyword>
<dbReference type="GO" id="GO:0015483">
    <property type="term" value="F:long-chain fatty acid transporting porin activity"/>
    <property type="evidence" value="ECO:0007669"/>
    <property type="project" value="TreeGrafter"/>
</dbReference>
<keyword evidence="7" id="KW-0998">Cell outer membrane</keyword>
<dbReference type="Proteomes" id="UP000184432">
    <property type="component" value="Unassembled WGS sequence"/>
</dbReference>
<organism evidence="9 10">
    <name type="scientific">Aquimarina spongiae</name>
    <dbReference type="NCBI Taxonomy" id="570521"/>
    <lineage>
        <taxon>Bacteria</taxon>
        <taxon>Pseudomonadati</taxon>
        <taxon>Bacteroidota</taxon>
        <taxon>Flavobacteriia</taxon>
        <taxon>Flavobacteriales</taxon>
        <taxon>Flavobacteriaceae</taxon>
        <taxon>Aquimarina</taxon>
    </lineage>
</organism>
<evidence type="ECO:0000256" key="4">
    <source>
        <dbReference type="ARBA" id="ARBA00022692"/>
    </source>
</evidence>
<feature type="signal peptide" evidence="8">
    <location>
        <begin position="1"/>
        <end position="18"/>
    </location>
</feature>
<evidence type="ECO:0000256" key="6">
    <source>
        <dbReference type="ARBA" id="ARBA00023136"/>
    </source>
</evidence>
<evidence type="ECO:0000256" key="5">
    <source>
        <dbReference type="ARBA" id="ARBA00022729"/>
    </source>
</evidence>
<protein>
    <submittedName>
        <fullName evidence="9">Outer membrane protein transport protein (OMPP1/FadL/TodX)</fullName>
    </submittedName>
</protein>
<comment type="subcellular location">
    <subcellularLocation>
        <location evidence="1">Cell outer membrane</location>
        <topology evidence="1">Multi-pass membrane protein</topology>
    </subcellularLocation>
</comment>
<name>A0A1M6HHZ4_9FLAO</name>
<evidence type="ECO:0000313" key="9">
    <source>
        <dbReference type="EMBL" id="SHJ21820.1"/>
    </source>
</evidence>
<keyword evidence="5 8" id="KW-0732">Signal</keyword>
<feature type="chain" id="PRO_5012138533" evidence="8">
    <location>
        <begin position="19"/>
        <end position="503"/>
    </location>
</feature>
<keyword evidence="3" id="KW-1134">Transmembrane beta strand</keyword>
<keyword evidence="4" id="KW-0812">Transmembrane</keyword>
<evidence type="ECO:0000256" key="2">
    <source>
        <dbReference type="ARBA" id="ARBA00008163"/>
    </source>
</evidence>
<dbReference type="InterPro" id="IPR005017">
    <property type="entry name" value="OMPP1/FadL/TodX"/>
</dbReference>
<dbReference type="EMBL" id="FQYP01000006">
    <property type="protein sequence ID" value="SHJ21820.1"/>
    <property type="molecule type" value="Genomic_DNA"/>
</dbReference>
<dbReference type="PANTHER" id="PTHR35093">
    <property type="entry name" value="OUTER MEMBRANE PROTEIN NMB0088-RELATED"/>
    <property type="match status" value="1"/>
</dbReference>
<evidence type="ECO:0000256" key="3">
    <source>
        <dbReference type="ARBA" id="ARBA00022452"/>
    </source>
</evidence>
<evidence type="ECO:0000256" key="1">
    <source>
        <dbReference type="ARBA" id="ARBA00004571"/>
    </source>
</evidence>
<keyword evidence="6" id="KW-0472">Membrane</keyword>
<dbReference type="RefSeq" id="WP_073317273.1">
    <property type="nucleotide sequence ID" value="NZ_FQYP01000006.1"/>
</dbReference>
<accession>A0A1M6HHZ4</accession>
<dbReference type="STRING" id="570521.SAMN04488508_106292"/>
<dbReference type="PANTHER" id="PTHR35093:SF8">
    <property type="entry name" value="OUTER MEMBRANE PROTEIN NMB0088-RELATED"/>
    <property type="match status" value="1"/>
</dbReference>
<evidence type="ECO:0000313" key="10">
    <source>
        <dbReference type="Proteomes" id="UP000184432"/>
    </source>
</evidence>
<reference evidence="10" key="1">
    <citation type="submission" date="2016-11" db="EMBL/GenBank/DDBJ databases">
        <authorList>
            <person name="Varghese N."/>
            <person name="Submissions S."/>
        </authorList>
    </citation>
    <scope>NUCLEOTIDE SEQUENCE [LARGE SCALE GENOMIC DNA]</scope>
    <source>
        <strain evidence="10">DSM 22623</strain>
    </source>
</reference>
<comment type="similarity">
    <text evidence="2">Belongs to the OmpP1/FadL family.</text>
</comment>
<dbReference type="GO" id="GO:0009279">
    <property type="term" value="C:cell outer membrane"/>
    <property type="evidence" value="ECO:0007669"/>
    <property type="project" value="UniProtKB-SubCell"/>
</dbReference>
<dbReference type="Pfam" id="PF03349">
    <property type="entry name" value="Toluene_X"/>
    <property type="match status" value="1"/>
</dbReference>
<dbReference type="AlphaFoldDB" id="A0A1M6HHZ4"/>
<sequence>MKKLFLFIGVLSMSFLNAQDITDALRYSQQNVLGTARFRGMSGAFGALGGDLSSIQINPAGSAVFLNSYGSITLGSTRTINEARYFDGFASESDTNINFNQLGTVLVYDNSHSSSNIKRFSLGLAYEQTADNADEFVSFGRSTNSIDSFFLAEAQGLPLDLITRRTGESVNDLYAFLGETEGFGVQQAFLGHEAFVIDAVDPDDPDNTAYVSNIASGVFDQEYIVESTGLNGKFTINGGAQINDDLYVGVNLNTHFINYDRVTDFFEGNNNAGSNINEVIFTNRLSTNGAGFSAQFGAIAKVSDILRLGASYESPTWYYIEEETVQRLETFSDTDGTAVVNPNIINLFPEYKLRTPETYTGSAALIFGKQGLISLDYSYKDYTSIELSSDNGVNFTGVNSDIDTALQDVAIIRLGTEWRNGNWSIRAGYSYEESPYKDDRILSDKNGYSVGFGYNFGQFKFDFAYDYTDQQRQEQFFPGSGFTNFAVVDTFKDNYTFTLGMNF</sequence>
<dbReference type="Gene3D" id="2.40.160.60">
    <property type="entry name" value="Outer membrane protein transport protein (OMPP1/FadL/TodX)"/>
    <property type="match status" value="1"/>
</dbReference>
<proteinExistence type="inferred from homology"/>
<gene>
    <name evidence="9" type="ORF">SAMN04488508_106292</name>
</gene>
<evidence type="ECO:0000256" key="8">
    <source>
        <dbReference type="SAM" id="SignalP"/>
    </source>
</evidence>
<dbReference type="OrthoDB" id="9765571at2"/>